<dbReference type="EMBL" id="JN254472">
    <property type="protein sequence ID" value="AEK81285.1"/>
    <property type="molecule type" value="Genomic_DNA"/>
</dbReference>
<gene>
    <name evidence="3" type="primary">Avh</name>
</gene>
<feature type="chain" id="PRO_5007652860" evidence="1">
    <location>
        <begin position="30"/>
        <end position="333"/>
    </location>
</feature>
<keyword evidence="1" id="KW-0732">Signal</keyword>
<reference evidence="3" key="1">
    <citation type="journal article" date="2011" name="Plant Cell">
        <title>Transcriptional programming and functional interactions within the Phytophthora sojae RXLR effector repertoire.</title>
        <authorList>
            <person name="Wang Q."/>
            <person name="Han C."/>
            <person name="Ferreira A.O."/>
            <person name="Yu X."/>
            <person name="Ye W."/>
            <person name="Tripathy S."/>
            <person name="Kale S.D."/>
            <person name="Gu B."/>
            <person name="Sheng Y."/>
            <person name="Sui Y."/>
            <person name="Wang X."/>
            <person name="Zhang Z."/>
            <person name="Cheng B."/>
            <person name="Dong S."/>
            <person name="Shan W."/>
            <person name="Zheng X."/>
            <person name="Dou D."/>
            <person name="Tyler B.M."/>
            <person name="Wang Y."/>
        </authorList>
    </citation>
    <scope>NUCLEOTIDE SEQUENCE</scope>
    <source>
        <strain evidence="2">P7064</strain>
        <strain evidence="3">P7074</strain>
    </source>
</reference>
<protein>
    <submittedName>
        <fullName evidence="3">Avh379</fullName>
    </submittedName>
</protein>
<dbReference type="AlphaFoldDB" id="E0W5J8"/>
<evidence type="ECO:0000256" key="1">
    <source>
        <dbReference type="SAM" id="SignalP"/>
    </source>
</evidence>
<dbReference type="HOGENOM" id="CLU_770460_0_0_1"/>
<dbReference type="KEGG" id="psoj:PHYSODRAFT_288730"/>
<accession>E0W5J8</accession>
<dbReference type="VEuPathDB" id="FungiDB:PHYSODRAFT_288730"/>
<organism evidence="3">
    <name type="scientific">Phytophthora sojae</name>
    <name type="common">Soybean stem and root rot agent</name>
    <name type="synonym">Phytophthora megasperma f. sp. glycines</name>
    <dbReference type="NCBI Taxonomy" id="67593"/>
    <lineage>
        <taxon>Eukaryota</taxon>
        <taxon>Sar</taxon>
        <taxon>Stramenopiles</taxon>
        <taxon>Oomycota</taxon>
        <taxon>Peronosporomycetes</taxon>
        <taxon>Peronosporales</taxon>
        <taxon>Peronosporaceae</taxon>
        <taxon>Phytophthora</taxon>
    </lineage>
</organism>
<dbReference type="OrthoDB" id="135187at2759"/>
<dbReference type="SMR" id="E0W5J8"/>
<dbReference type="RefSeq" id="XP_009535890.1">
    <property type="nucleotide sequence ID" value="XM_009537595.1"/>
</dbReference>
<evidence type="ECO:0000313" key="3">
    <source>
        <dbReference type="EMBL" id="AEK81286.1"/>
    </source>
</evidence>
<sequence length="333" mass="37902">MVTKPRATARLGYSVTLLIIFALLGYVAATEDLTAVVINSKNSERNIRITDGNAEDRAIDAKISGVAKLVEALKSKSPFVDGLLSKIKAHTPVSNLLESQQFNTLSSHISDTYPGKADEVMIAILATKYDDEALTAILHAARTRDQTKDLADRLSKARLSNWFHEEVTADDAFLKLKLPASGDMLVWFPETRLWLSFVSRLHPKNTDDMILSVLKTHYKTDEQLGHVLQYGLTPNADIAARLKKIVFKYWLREQKSAENVFEFLLKRHRNFVFQTRDLDDWVEYVYMVDMKTPLTTMFKVLDKRFGRDLPNMLDKALKVPRTKKLAEMLVTKL</sequence>
<name>E0W5J8_PHYSO</name>
<evidence type="ECO:0000313" key="2">
    <source>
        <dbReference type="EMBL" id="AEK81285.1"/>
    </source>
</evidence>
<feature type="signal peptide" evidence="1">
    <location>
        <begin position="1"/>
        <end position="29"/>
    </location>
</feature>
<proteinExistence type="predicted"/>
<dbReference type="EMBL" id="JN254473">
    <property type="protein sequence ID" value="AEK81286.1"/>
    <property type="molecule type" value="Genomic_DNA"/>
</dbReference>